<protein>
    <submittedName>
        <fullName evidence="1">Uncharacterized protein</fullName>
    </submittedName>
</protein>
<keyword evidence="2" id="KW-1185">Reference proteome</keyword>
<dbReference type="EnsemblPlants" id="OBART05G21270.1">
    <property type="protein sequence ID" value="OBART05G21270.1"/>
    <property type="gene ID" value="OBART05G21270"/>
</dbReference>
<dbReference type="PaxDb" id="65489-OBART05G21270.1"/>
<dbReference type="AlphaFoldDB" id="A0A0D3G9A7"/>
<evidence type="ECO:0000313" key="1">
    <source>
        <dbReference type="EnsemblPlants" id="OBART05G21270.1"/>
    </source>
</evidence>
<organism evidence="1">
    <name type="scientific">Oryza barthii</name>
    <dbReference type="NCBI Taxonomy" id="65489"/>
    <lineage>
        <taxon>Eukaryota</taxon>
        <taxon>Viridiplantae</taxon>
        <taxon>Streptophyta</taxon>
        <taxon>Embryophyta</taxon>
        <taxon>Tracheophyta</taxon>
        <taxon>Spermatophyta</taxon>
        <taxon>Magnoliopsida</taxon>
        <taxon>Liliopsida</taxon>
        <taxon>Poales</taxon>
        <taxon>Poaceae</taxon>
        <taxon>BOP clade</taxon>
        <taxon>Oryzoideae</taxon>
        <taxon>Oryzeae</taxon>
        <taxon>Oryzinae</taxon>
        <taxon>Oryza</taxon>
    </lineage>
</organism>
<reference evidence="1" key="2">
    <citation type="submission" date="2015-03" db="UniProtKB">
        <authorList>
            <consortium name="EnsemblPlants"/>
        </authorList>
    </citation>
    <scope>IDENTIFICATION</scope>
</reference>
<name>A0A0D3G9A7_9ORYZ</name>
<dbReference type="Proteomes" id="UP000026960">
    <property type="component" value="Chromosome 5"/>
</dbReference>
<evidence type="ECO:0000313" key="2">
    <source>
        <dbReference type="Proteomes" id="UP000026960"/>
    </source>
</evidence>
<dbReference type="Gramene" id="OBART05G21270.1">
    <property type="protein sequence ID" value="OBART05G21270.1"/>
    <property type="gene ID" value="OBART05G21270"/>
</dbReference>
<accession>A0A0D3G9A7</accession>
<sequence>MDYLNYLSFFAIDDSDDVKGCPSLQELMIISKDGSSVQDGQLLPSITELEGRSTRSPFP</sequence>
<dbReference type="HOGENOM" id="CLU_2964529_0_0_1"/>
<reference evidence="1" key="1">
    <citation type="journal article" date="2009" name="Rice">
        <title>De Novo Next Generation Sequencing of Plant Genomes.</title>
        <authorList>
            <person name="Rounsley S."/>
            <person name="Marri P.R."/>
            <person name="Yu Y."/>
            <person name="He R."/>
            <person name="Sisneros N."/>
            <person name="Goicoechea J.L."/>
            <person name="Lee S.J."/>
            <person name="Angelova A."/>
            <person name="Kudrna D."/>
            <person name="Luo M."/>
            <person name="Affourtit J."/>
            <person name="Desany B."/>
            <person name="Knight J."/>
            <person name="Niazi F."/>
            <person name="Egholm M."/>
            <person name="Wing R.A."/>
        </authorList>
    </citation>
    <scope>NUCLEOTIDE SEQUENCE [LARGE SCALE GENOMIC DNA]</scope>
    <source>
        <strain evidence="1">cv. IRGC 105608</strain>
    </source>
</reference>
<proteinExistence type="predicted"/>